<organism evidence="1 2">
    <name type="scientific">Novosphingobium silvae</name>
    <dbReference type="NCBI Taxonomy" id="2692619"/>
    <lineage>
        <taxon>Bacteria</taxon>
        <taxon>Pseudomonadati</taxon>
        <taxon>Pseudomonadota</taxon>
        <taxon>Alphaproteobacteria</taxon>
        <taxon>Sphingomonadales</taxon>
        <taxon>Sphingomonadaceae</taxon>
        <taxon>Novosphingobium</taxon>
    </lineage>
</organism>
<evidence type="ECO:0000313" key="2">
    <source>
        <dbReference type="Proteomes" id="UP000465810"/>
    </source>
</evidence>
<keyword evidence="1" id="KW-0808">Transferase</keyword>
<sequence length="350" mass="38084">MARRCGRERRRCARCAGGGGGVSDQHPATAPHFPLDVVIVNYRTGPLVVGCLASLAAERGRGASLRAIVVDNASQDGSAAIIEAAILREGWDWARLIPSPVNGGFGAGCNLGIAHALDRESDARAVWLLNPDTRVMPGAAAQLAGFLHAHPAAGIAGTALLLGDGTPWPHAFRFPTVLGELERALRWAPASRLLSRHSTLRTMGAEAARADWVSGASMAVRREVLEQGLRFDEGYFLYYEETDFCRAARKRGWETWYVPQAVVLHIAGQSTGVTGADAARRRVPRYWFDSRARYFRKNHGRGYALAADLAWICGHAFHLGKQALRRAPRSDPPRLLSDFLRHSLLVSGRA</sequence>
<gene>
    <name evidence="1" type="ORF">GR702_02350</name>
</gene>
<dbReference type="Gene3D" id="3.90.550.10">
    <property type="entry name" value="Spore Coat Polysaccharide Biosynthesis Protein SpsA, Chain A"/>
    <property type="match status" value="1"/>
</dbReference>
<name>A0A7X4GE54_9SPHN</name>
<dbReference type="GO" id="GO:0016740">
    <property type="term" value="F:transferase activity"/>
    <property type="evidence" value="ECO:0007669"/>
    <property type="project" value="UniProtKB-KW"/>
</dbReference>
<dbReference type="EMBL" id="WVTD01000001">
    <property type="protein sequence ID" value="MYL96616.1"/>
    <property type="molecule type" value="Genomic_DNA"/>
</dbReference>
<dbReference type="AlphaFoldDB" id="A0A7X4GE54"/>
<reference evidence="1 2" key="1">
    <citation type="submission" date="2019-12" db="EMBL/GenBank/DDBJ databases">
        <authorList>
            <person name="Feng G."/>
            <person name="Zhu H."/>
        </authorList>
    </citation>
    <scope>NUCLEOTIDE SEQUENCE [LARGE SCALE GENOMIC DNA]</scope>
    <source>
        <strain evidence="1 2">FGD1</strain>
    </source>
</reference>
<dbReference type="Pfam" id="PF13641">
    <property type="entry name" value="Glyco_tranf_2_3"/>
    <property type="match status" value="1"/>
</dbReference>
<keyword evidence="2" id="KW-1185">Reference proteome</keyword>
<protein>
    <submittedName>
        <fullName evidence="1">Glycosyltransferase</fullName>
    </submittedName>
</protein>
<proteinExistence type="predicted"/>
<comment type="caution">
    <text evidence="1">The sequence shown here is derived from an EMBL/GenBank/DDBJ whole genome shotgun (WGS) entry which is preliminary data.</text>
</comment>
<dbReference type="PANTHER" id="PTHR43179">
    <property type="entry name" value="RHAMNOSYLTRANSFERASE WBBL"/>
    <property type="match status" value="1"/>
</dbReference>
<dbReference type="SUPFAM" id="SSF53448">
    <property type="entry name" value="Nucleotide-diphospho-sugar transferases"/>
    <property type="match status" value="1"/>
</dbReference>
<dbReference type="CDD" id="cd04186">
    <property type="entry name" value="GT_2_like_c"/>
    <property type="match status" value="1"/>
</dbReference>
<dbReference type="PANTHER" id="PTHR43179:SF7">
    <property type="entry name" value="RHAMNOSYLTRANSFERASE WBBL"/>
    <property type="match status" value="1"/>
</dbReference>
<evidence type="ECO:0000313" key="1">
    <source>
        <dbReference type="EMBL" id="MYL96616.1"/>
    </source>
</evidence>
<accession>A0A7X4GE54</accession>
<dbReference type="InterPro" id="IPR029044">
    <property type="entry name" value="Nucleotide-diphossugar_trans"/>
</dbReference>
<dbReference type="Proteomes" id="UP000465810">
    <property type="component" value="Unassembled WGS sequence"/>
</dbReference>